<dbReference type="HOGENOM" id="CLU_2570229_0_0_11"/>
<feature type="compositionally biased region" description="Polar residues" evidence="1">
    <location>
        <begin position="65"/>
        <end position="75"/>
    </location>
</feature>
<proteinExistence type="predicted"/>
<feature type="compositionally biased region" description="Basic and acidic residues" evidence="1">
    <location>
        <begin position="18"/>
        <end position="35"/>
    </location>
</feature>
<name>A1TB51_MYCVP</name>
<evidence type="ECO:0000256" key="1">
    <source>
        <dbReference type="SAM" id="MobiDB-lite"/>
    </source>
</evidence>
<evidence type="ECO:0000313" key="3">
    <source>
        <dbReference type="Proteomes" id="UP000009159"/>
    </source>
</evidence>
<keyword evidence="3" id="KW-1185">Reference proteome</keyword>
<dbReference type="STRING" id="350058.Mvan_3609"/>
<reference evidence="2" key="1">
    <citation type="submission" date="2006-12" db="EMBL/GenBank/DDBJ databases">
        <title>Complete sequence of Mycobacterium vanbaalenii PYR-1.</title>
        <authorList>
            <consortium name="US DOE Joint Genome Institute"/>
            <person name="Copeland A."/>
            <person name="Lucas S."/>
            <person name="Lapidus A."/>
            <person name="Barry K."/>
            <person name="Detter J.C."/>
            <person name="Glavina del Rio T."/>
            <person name="Hammon N."/>
            <person name="Israni S."/>
            <person name="Dalin E."/>
            <person name="Tice H."/>
            <person name="Pitluck S."/>
            <person name="Singan V."/>
            <person name="Schmutz J."/>
            <person name="Larimer F."/>
            <person name="Land M."/>
            <person name="Hauser L."/>
            <person name="Kyrpides N."/>
            <person name="Anderson I.J."/>
            <person name="Miller C."/>
            <person name="Richardson P."/>
        </authorList>
    </citation>
    <scope>NUCLEOTIDE SEQUENCE [LARGE SCALE GENOMIC DNA]</scope>
    <source>
        <strain evidence="2">PYR-1</strain>
    </source>
</reference>
<feature type="region of interest" description="Disordered" evidence="1">
    <location>
        <begin position="50"/>
        <end position="81"/>
    </location>
</feature>
<evidence type="ECO:0000313" key="2">
    <source>
        <dbReference type="EMBL" id="ABM14401.1"/>
    </source>
</evidence>
<dbReference type="EMBL" id="CP000511">
    <property type="protein sequence ID" value="ABM14401.1"/>
    <property type="molecule type" value="Genomic_DNA"/>
</dbReference>
<organism evidence="2 3">
    <name type="scientific">Mycolicibacterium vanbaalenii (strain DSM 7251 / JCM 13017 / BCRC 16820 / KCTC 9966 / NRRL B-24157 / PYR-1)</name>
    <name type="common">Mycobacterium vanbaalenii</name>
    <dbReference type="NCBI Taxonomy" id="350058"/>
    <lineage>
        <taxon>Bacteria</taxon>
        <taxon>Bacillati</taxon>
        <taxon>Actinomycetota</taxon>
        <taxon>Actinomycetes</taxon>
        <taxon>Mycobacteriales</taxon>
        <taxon>Mycobacteriaceae</taxon>
        <taxon>Mycolicibacterium</taxon>
    </lineage>
</organism>
<feature type="region of interest" description="Disordered" evidence="1">
    <location>
        <begin position="1"/>
        <end position="35"/>
    </location>
</feature>
<dbReference type="Proteomes" id="UP000009159">
    <property type="component" value="Chromosome"/>
</dbReference>
<protein>
    <submittedName>
        <fullName evidence="2">Uncharacterized protein</fullName>
    </submittedName>
</protein>
<accession>A1TB51</accession>
<sequence length="81" mass="9124">MVSQRSCGSRPPTLDEQTLDRLRRTPVEPPEFPRELSRCRCGTKSFLPDDHATGCPFGPTPPLSTSPRQSVTQLPEWQRGF</sequence>
<dbReference type="KEGG" id="mva:Mvan_3609"/>
<gene>
    <name evidence="2" type="ordered locus">Mvan_3609</name>
</gene>
<dbReference type="AlphaFoldDB" id="A1TB51"/>